<organism evidence="8 9">
    <name type="scientific">Skeletonema marinoi</name>
    <dbReference type="NCBI Taxonomy" id="267567"/>
    <lineage>
        <taxon>Eukaryota</taxon>
        <taxon>Sar</taxon>
        <taxon>Stramenopiles</taxon>
        <taxon>Ochrophyta</taxon>
        <taxon>Bacillariophyta</taxon>
        <taxon>Coscinodiscophyceae</taxon>
        <taxon>Thalassiosirophycidae</taxon>
        <taxon>Thalassiosirales</taxon>
        <taxon>Skeletonemataceae</taxon>
        <taxon>Skeletonema</taxon>
        <taxon>Skeletonema marinoi-dohrnii complex</taxon>
    </lineage>
</organism>
<protein>
    <submittedName>
        <fullName evidence="8">YidC/Oxa1 family membrane protein insertase</fullName>
    </submittedName>
</protein>
<dbReference type="GO" id="GO:0032977">
    <property type="term" value="F:membrane insertase activity"/>
    <property type="evidence" value="ECO:0007669"/>
    <property type="project" value="InterPro"/>
</dbReference>
<evidence type="ECO:0000313" key="9">
    <source>
        <dbReference type="Proteomes" id="UP001224775"/>
    </source>
</evidence>
<dbReference type="EMBL" id="JATAAI010000001">
    <property type="protein sequence ID" value="KAK1748620.1"/>
    <property type="molecule type" value="Genomic_DNA"/>
</dbReference>
<dbReference type="Proteomes" id="UP001224775">
    <property type="component" value="Unassembled WGS sequence"/>
</dbReference>
<comment type="subcellular location">
    <subcellularLocation>
        <location evidence="1 5">Membrane</location>
        <topology evidence="1 5">Multi-pass membrane protein</topology>
    </subcellularLocation>
</comment>
<feature type="domain" description="Membrane insertase YidC/Oxa/ALB C-terminal" evidence="7">
    <location>
        <begin position="158"/>
        <end position="249"/>
    </location>
</feature>
<dbReference type="InterPro" id="IPR028055">
    <property type="entry name" value="YidC/Oxa/ALB_C"/>
</dbReference>
<evidence type="ECO:0000256" key="4">
    <source>
        <dbReference type="ARBA" id="ARBA00023136"/>
    </source>
</evidence>
<dbReference type="PANTHER" id="PTHR12428:SF65">
    <property type="entry name" value="CYTOCHROME C OXIDASE ASSEMBLY PROTEIN COX18, MITOCHONDRIAL"/>
    <property type="match status" value="1"/>
</dbReference>
<evidence type="ECO:0000256" key="2">
    <source>
        <dbReference type="ARBA" id="ARBA00022692"/>
    </source>
</evidence>
<comment type="similarity">
    <text evidence="5">Belongs to the OXA1/ALB3/YidC family.</text>
</comment>
<evidence type="ECO:0000256" key="5">
    <source>
        <dbReference type="RuleBase" id="RU003945"/>
    </source>
</evidence>
<dbReference type="GO" id="GO:0032979">
    <property type="term" value="P:protein insertion into mitochondrial inner membrane from matrix"/>
    <property type="evidence" value="ECO:0007669"/>
    <property type="project" value="TreeGrafter"/>
</dbReference>
<accession>A0AAD9DK18</accession>
<dbReference type="PANTHER" id="PTHR12428">
    <property type="entry name" value="OXA1"/>
    <property type="match status" value="1"/>
</dbReference>
<comment type="caution">
    <text evidence="8">The sequence shown here is derived from an EMBL/GenBank/DDBJ whole genome shotgun (WGS) entry which is preliminary data.</text>
</comment>
<sequence>MFSLAPRTITARSKTLSSRLFRNNTCLLGVSSPSQDRCDESTSVGVKAGRLIPCRRQMSTNSGPDDKGMSSFLPSFGSKPITPDDATVTTDAVDVLFDDATTTTDAVNVAASSTSDSAALIAEQFAAFEPTWWPSDQAIVMLNWINETAGLPCYAYSIVVTLAFRFMLFPLFVKGQRNSSRMAHCQPELKKLMEVMDKDKSGKMDQAAQLRYTQQVKALFKKYDCSFFGSLIAPLASAPMFMSFFFGLKMLRTLPRAVVHGRNVMVS</sequence>
<evidence type="ECO:0000256" key="6">
    <source>
        <dbReference type="SAM" id="Phobius"/>
    </source>
</evidence>
<feature type="transmembrane region" description="Helical" evidence="6">
    <location>
        <begin position="154"/>
        <end position="173"/>
    </location>
</feature>
<evidence type="ECO:0000259" key="7">
    <source>
        <dbReference type="Pfam" id="PF02096"/>
    </source>
</evidence>
<name>A0AAD9DK18_9STRA</name>
<gene>
    <name evidence="8" type="ORF">QTG54_000559</name>
</gene>
<dbReference type="InterPro" id="IPR001708">
    <property type="entry name" value="YidC/ALB3/OXA1/COX18"/>
</dbReference>
<feature type="transmembrane region" description="Helical" evidence="6">
    <location>
        <begin position="227"/>
        <end position="248"/>
    </location>
</feature>
<dbReference type="GO" id="GO:0005743">
    <property type="term" value="C:mitochondrial inner membrane"/>
    <property type="evidence" value="ECO:0007669"/>
    <property type="project" value="TreeGrafter"/>
</dbReference>
<keyword evidence="2 5" id="KW-0812">Transmembrane</keyword>
<evidence type="ECO:0000256" key="3">
    <source>
        <dbReference type="ARBA" id="ARBA00022989"/>
    </source>
</evidence>
<evidence type="ECO:0000256" key="1">
    <source>
        <dbReference type="ARBA" id="ARBA00004141"/>
    </source>
</evidence>
<dbReference type="Pfam" id="PF02096">
    <property type="entry name" value="60KD_IMP"/>
    <property type="match status" value="1"/>
</dbReference>
<evidence type="ECO:0000313" key="8">
    <source>
        <dbReference type="EMBL" id="KAK1748620.1"/>
    </source>
</evidence>
<dbReference type="AlphaFoldDB" id="A0AAD9DK18"/>
<keyword evidence="9" id="KW-1185">Reference proteome</keyword>
<keyword evidence="4 6" id="KW-0472">Membrane</keyword>
<reference evidence="8" key="1">
    <citation type="submission" date="2023-06" db="EMBL/GenBank/DDBJ databases">
        <title>Survivors Of The Sea: Transcriptome response of Skeletonema marinoi to long-term dormancy.</title>
        <authorList>
            <person name="Pinder M.I.M."/>
            <person name="Kourtchenko O."/>
            <person name="Robertson E.K."/>
            <person name="Larsson T."/>
            <person name="Maumus F."/>
            <person name="Osuna-Cruz C.M."/>
            <person name="Vancaester E."/>
            <person name="Stenow R."/>
            <person name="Vandepoele K."/>
            <person name="Ploug H."/>
            <person name="Bruchert V."/>
            <person name="Godhe A."/>
            <person name="Topel M."/>
        </authorList>
    </citation>
    <scope>NUCLEOTIDE SEQUENCE</scope>
    <source>
        <strain evidence="8">R05AC</strain>
    </source>
</reference>
<keyword evidence="3 6" id="KW-1133">Transmembrane helix</keyword>
<proteinExistence type="inferred from homology"/>